<organism evidence="3 4">
    <name type="scientific">Clostridium symbiosum</name>
    <name type="common">Bacteroides symbiosus</name>
    <dbReference type="NCBI Taxonomy" id="1512"/>
    <lineage>
        <taxon>Bacteria</taxon>
        <taxon>Bacillati</taxon>
        <taxon>Bacillota</taxon>
        <taxon>Clostridia</taxon>
        <taxon>Lachnospirales</taxon>
        <taxon>Lachnospiraceae</taxon>
        <taxon>Otoolea</taxon>
    </lineage>
</organism>
<feature type="chain" id="PRO_5044477556" evidence="1">
    <location>
        <begin position="23"/>
        <end position="375"/>
    </location>
</feature>
<dbReference type="InterPro" id="IPR011852">
    <property type="entry name" value="TRAP_TAXI"/>
</dbReference>
<dbReference type="Proteomes" id="UP001300871">
    <property type="component" value="Unassembled WGS sequence"/>
</dbReference>
<dbReference type="PANTHER" id="PTHR42941:SF1">
    <property type="entry name" value="SLL1037 PROTEIN"/>
    <property type="match status" value="1"/>
</dbReference>
<dbReference type="PANTHER" id="PTHR42941">
    <property type="entry name" value="SLL1037 PROTEIN"/>
    <property type="match status" value="1"/>
</dbReference>
<gene>
    <name evidence="2" type="ORF">K5I21_24625</name>
    <name evidence="3" type="ORF">PM006_10405</name>
</gene>
<dbReference type="SUPFAM" id="SSF53850">
    <property type="entry name" value="Periplasmic binding protein-like II"/>
    <property type="match status" value="1"/>
</dbReference>
<name>A0AAW6ASK8_CLOSY</name>
<evidence type="ECO:0000256" key="1">
    <source>
        <dbReference type="SAM" id="SignalP"/>
    </source>
</evidence>
<dbReference type="PROSITE" id="PS51257">
    <property type="entry name" value="PROKAR_LIPOPROTEIN"/>
    <property type="match status" value="1"/>
</dbReference>
<reference evidence="3" key="2">
    <citation type="submission" date="2023-01" db="EMBL/GenBank/DDBJ databases">
        <title>Human gut microbiome strain richness.</title>
        <authorList>
            <person name="Chen-Liaw A."/>
        </authorList>
    </citation>
    <scope>NUCLEOTIDE SEQUENCE</scope>
    <source>
        <strain evidence="3">B1_m1001713B170214d0_201011</strain>
    </source>
</reference>
<dbReference type="EMBL" id="JAQLGM010000022">
    <property type="protein sequence ID" value="MDB2000610.1"/>
    <property type="molecule type" value="Genomic_DNA"/>
</dbReference>
<dbReference type="EMBL" id="JAINVB010000002">
    <property type="protein sequence ID" value="MCK0088994.1"/>
    <property type="molecule type" value="Genomic_DNA"/>
</dbReference>
<dbReference type="Gene3D" id="3.40.190.10">
    <property type="entry name" value="Periplasmic binding protein-like II"/>
    <property type="match status" value="2"/>
</dbReference>
<reference evidence="2" key="1">
    <citation type="journal article" date="2022" name="Cell Host Microbe">
        <title>Colonization of the live biotherapeutic product VE303 and modulation of the microbiota and metabolites in healthy volunteers.</title>
        <authorList>
            <person name="Dsouza M."/>
            <person name="Menon R."/>
            <person name="Crossette E."/>
            <person name="Bhattarai S.K."/>
            <person name="Schneider J."/>
            <person name="Kim Y.G."/>
            <person name="Reddy S."/>
            <person name="Caballero S."/>
            <person name="Felix C."/>
            <person name="Cornacchione L."/>
            <person name="Hendrickson J."/>
            <person name="Watson A.R."/>
            <person name="Minot S.S."/>
            <person name="Greenfield N."/>
            <person name="Schopf L."/>
            <person name="Szabady R."/>
            <person name="Patarroyo J."/>
            <person name="Smith W."/>
            <person name="Harrison P."/>
            <person name="Kuijper E.J."/>
            <person name="Kelly C.P."/>
            <person name="Olle B."/>
            <person name="Bobilev D."/>
            <person name="Silber J.L."/>
            <person name="Bucci V."/>
            <person name="Roberts B."/>
            <person name="Faith J."/>
            <person name="Norman J.M."/>
        </authorList>
    </citation>
    <scope>NUCLEOTIDE SEQUENCE</scope>
    <source>
        <strain evidence="2">VE303-04</strain>
    </source>
</reference>
<dbReference type="Pfam" id="PF16868">
    <property type="entry name" value="NMT1_3"/>
    <property type="match status" value="1"/>
</dbReference>
<evidence type="ECO:0000313" key="2">
    <source>
        <dbReference type="EMBL" id="MCK0088994.1"/>
    </source>
</evidence>
<keyword evidence="1" id="KW-0732">Signal</keyword>
<dbReference type="GeneID" id="57968295"/>
<dbReference type="NCBIfam" id="TIGR02122">
    <property type="entry name" value="TRAP_TAXI"/>
    <property type="match status" value="1"/>
</dbReference>
<protein>
    <submittedName>
        <fullName evidence="3">TAXI family TRAP transporter solute-binding subunit</fullName>
    </submittedName>
</protein>
<sequence>MKKSMKKLVSVALAATMVLGLAGCNDGSSQTAATTAPAAEAAGTEAAGAESGADGAQDKAEAANAGLNANILFATHEVGTSNYNLSAELAKLWEENGIGTVDVQPISPGGMGAPYLFEQGKTDVSFINGAPAKWAFEEGTLGKPPVKGYSAMIGGLTNVSAVNFMTKAFMDKYNVQTVEEAIRQKLPIRIGCSPVGSMDNEVVQILLGYLGVTEDDIKSWGGDVVHGGGSDLSAMVKDGKLDFMLDHTSVNSSTMTEIAMTCDVHFNQWEEDTLDYFVNEKGFQRITIPANSWKGQTEEIINAGTPDCLFVRDELDEDVVYWMTKSMCENRDYLVSVLASIEPFDPATCWEPEKVGGLALHPGAEKYFKEAGYMK</sequence>
<feature type="signal peptide" evidence="1">
    <location>
        <begin position="1"/>
        <end position="22"/>
    </location>
</feature>
<accession>A0AAW6ASK8</accession>
<dbReference type="AlphaFoldDB" id="A0AAW6ASK8"/>
<comment type="caution">
    <text evidence="3">The sequence shown here is derived from an EMBL/GenBank/DDBJ whole genome shotgun (WGS) entry which is preliminary data.</text>
</comment>
<evidence type="ECO:0000313" key="3">
    <source>
        <dbReference type="EMBL" id="MDB2000610.1"/>
    </source>
</evidence>
<proteinExistence type="predicted"/>
<evidence type="ECO:0000313" key="4">
    <source>
        <dbReference type="Proteomes" id="UP001300871"/>
    </source>
</evidence>
<dbReference type="Proteomes" id="UP001203136">
    <property type="component" value="Unassembled WGS sequence"/>
</dbReference>
<dbReference type="RefSeq" id="WP_003498238.1">
    <property type="nucleotide sequence ID" value="NZ_BAABZD010000005.1"/>
</dbReference>